<organism evidence="1 2">
    <name type="scientific">Stylosanthes scabra</name>
    <dbReference type="NCBI Taxonomy" id="79078"/>
    <lineage>
        <taxon>Eukaryota</taxon>
        <taxon>Viridiplantae</taxon>
        <taxon>Streptophyta</taxon>
        <taxon>Embryophyta</taxon>
        <taxon>Tracheophyta</taxon>
        <taxon>Spermatophyta</taxon>
        <taxon>Magnoliopsida</taxon>
        <taxon>eudicotyledons</taxon>
        <taxon>Gunneridae</taxon>
        <taxon>Pentapetalae</taxon>
        <taxon>rosids</taxon>
        <taxon>fabids</taxon>
        <taxon>Fabales</taxon>
        <taxon>Fabaceae</taxon>
        <taxon>Papilionoideae</taxon>
        <taxon>50 kb inversion clade</taxon>
        <taxon>dalbergioids sensu lato</taxon>
        <taxon>Dalbergieae</taxon>
        <taxon>Pterocarpus clade</taxon>
        <taxon>Stylosanthes</taxon>
    </lineage>
</organism>
<protein>
    <submittedName>
        <fullName evidence="1">Uncharacterized protein</fullName>
    </submittedName>
</protein>
<sequence length="102" mass="10797">MGAVCVSWKVMRSSAREVGPKKGRSPHYTVRIYSNGFRFGESDGGGRELSSRTSTSFDGAGAAGCEIGLNDAAILRVSKQKVSARPCSVDPPIAIVSYATRD</sequence>
<evidence type="ECO:0000313" key="1">
    <source>
        <dbReference type="EMBL" id="MED6194289.1"/>
    </source>
</evidence>
<proteinExistence type="predicted"/>
<keyword evidence="2" id="KW-1185">Reference proteome</keyword>
<name>A0ABU6XAN1_9FABA</name>
<reference evidence="1 2" key="1">
    <citation type="journal article" date="2023" name="Plants (Basel)">
        <title>Bridging the Gap: Combining Genomics and Transcriptomics Approaches to Understand Stylosanthes scabra, an Orphan Legume from the Brazilian Caatinga.</title>
        <authorList>
            <person name="Ferreira-Neto J.R.C."/>
            <person name="da Silva M.D."/>
            <person name="Binneck E."/>
            <person name="de Melo N.F."/>
            <person name="da Silva R.H."/>
            <person name="de Melo A.L.T.M."/>
            <person name="Pandolfi V."/>
            <person name="Bustamante F.O."/>
            <person name="Brasileiro-Vidal A.C."/>
            <person name="Benko-Iseppon A.M."/>
        </authorList>
    </citation>
    <scope>NUCLEOTIDE SEQUENCE [LARGE SCALE GENOMIC DNA]</scope>
    <source>
        <tissue evidence="1">Leaves</tissue>
    </source>
</reference>
<accession>A0ABU6XAN1</accession>
<comment type="caution">
    <text evidence="1">The sequence shown here is derived from an EMBL/GenBank/DDBJ whole genome shotgun (WGS) entry which is preliminary data.</text>
</comment>
<dbReference type="Proteomes" id="UP001341840">
    <property type="component" value="Unassembled WGS sequence"/>
</dbReference>
<evidence type="ECO:0000313" key="2">
    <source>
        <dbReference type="Proteomes" id="UP001341840"/>
    </source>
</evidence>
<dbReference type="EMBL" id="JASCZI010211552">
    <property type="protein sequence ID" value="MED6194289.1"/>
    <property type="molecule type" value="Genomic_DNA"/>
</dbReference>
<gene>
    <name evidence="1" type="ORF">PIB30_027133</name>
</gene>